<feature type="transmembrane region" description="Helical" evidence="1">
    <location>
        <begin position="142"/>
        <end position="165"/>
    </location>
</feature>
<dbReference type="InterPro" id="IPR045340">
    <property type="entry name" value="DUF6533"/>
</dbReference>
<feature type="transmembrane region" description="Helical" evidence="1">
    <location>
        <begin position="61"/>
        <end position="81"/>
    </location>
</feature>
<feature type="transmembrane region" description="Helical" evidence="1">
    <location>
        <begin position="266"/>
        <end position="282"/>
    </location>
</feature>
<name>A0A369JLD4_HYPMA</name>
<accession>A0A369JLD4</accession>
<sequence>MNAVTIDPETAVLLKLVADARITNYVAVASLTWLLYDHVITFRDEVELVWKGSRWKSFLKIFYIWNRYFCAVAISLLTAQIRSDSVYANTPPVCYSLRRTDHLDSCRVFYWLEGVLCITIIAMVDSVLVLRVWILYNRDRRLLCFLIPLITIEVTVMLLVDLLVVPRAQGYIHVGPSLTGCYPLSVPKYLVFYAVPSLIVAFIMFSMTLFKCLFSLRAGLANRMPIVSLFLRDGVFWFLGVFVSIGATVLNWTIGKPTLIELTNTPSVVIFSLIASHALLNIKGIMSSDVVDGTVVNQYQSGNFNPRSVIFRPLAHLNSSRRDSDVESETDPHPARCYP</sequence>
<dbReference type="Pfam" id="PF20151">
    <property type="entry name" value="DUF6533"/>
    <property type="match status" value="1"/>
</dbReference>
<feature type="transmembrane region" description="Helical" evidence="1">
    <location>
        <begin position="235"/>
        <end position="254"/>
    </location>
</feature>
<comment type="caution">
    <text evidence="3">The sequence shown here is derived from an EMBL/GenBank/DDBJ whole genome shotgun (WGS) entry which is preliminary data.</text>
</comment>
<evidence type="ECO:0000259" key="2">
    <source>
        <dbReference type="Pfam" id="PF20151"/>
    </source>
</evidence>
<feature type="domain" description="DUF6533" evidence="2">
    <location>
        <begin position="25"/>
        <end position="69"/>
    </location>
</feature>
<proteinExistence type="predicted"/>
<protein>
    <recommendedName>
        <fullName evidence="2">DUF6533 domain-containing protein</fullName>
    </recommendedName>
</protein>
<feature type="transmembrane region" description="Helical" evidence="1">
    <location>
        <begin position="108"/>
        <end position="130"/>
    </location>
</feature>
<feature type="transmembrane region" description="Helical" evidence="1">
    <location>
        <begin position="22"/>
        <end position="40"/>
    </location>
</feature>
<organism evidence="3 4">
    <name type="scientific">Hypsizygus marmoreus</name>
    <name type="common">White beech mushroom</name>
    <name type="synonym">Agaricus marmoreus</name>
    <dbReference type="NCBI Taxonomy" id="39966"/>
    <lineage>
        <taxon>Eukaryota</taxon>
        <taxon>Fungi</taxon>
        <taxon>Dikarya</taxon>
        <taxon>Basidiomycota</taxon>
        <taxon>Agaricomycotina</taxon>
        <taxon>Agaricomycetes</taxon>
        <taxon>Agaricomycetidae</taxon>
        <taxon>Agaricales</taxon>
        <taxon>Tricholomatineae</taxon>
        <taxon>Lyophyllaceae</taxon>
        <taxon>Hypsizygus</taxon>
    </lineage>
</organism>
<reference evidence="3" key="1">
    <citation type="submission" date="2018-04" db="EMBL/GenBank/DDBJ databases">
        <title>Whole genome sequencing of Hypsizygus marmoreus.</title>
        <authorList>
            <person name="Choi I.-G."/>
            <person name="Min B."/>
            <person name="Kim J.-G."/>
            <person name="Kim S."/>
            <person name="Oh Y.-L."/>
            <person name="Kong W.-S."/>
            <person name="Park H."/>
            <person name="Jeong J."/>
            <person name="Song E.-S."/>
        </authorList>
    </citation>
    <scope>NUCLEOTIDE SEQUENCE [LARGE SCALE GENOMIC DNA]</scope>
    <source>
        <strain evidence="3">51987-8</strain>
    </source>
</reference>
<keyword evidence="1" id="KW-1133">Transmembrane helix</keyword>
<dbReference type="EMBL" id="LUEZ02000048">
    <property type="protein sequence ID" value="RDB23021.1"/>
    <property type="molecule type" value="Genomic_DNA"/>
</dbReference>
<dbReference type="AlphaFoldDB" id="A0A369JLD4"/>
<feature type="transmembrane region" description="Helical" evidence="1">
    <location>
        <begin position="190"/>
        <end position="214"/>
    </location>
</feature>
<gene>
    <name evidence="3" type="ORF">Hypma_009728</name>
</gene>
<keyword evidence="1" id="KW-0472">Membrane</keyword>
<dbReference type="Proteomes" id="UP000076154">
    <property type="component" value="Unassembled WGS sequence"/>
</dbReference>
<keyword evidence="4" id="KW-1185">Reference proteome</keyword>
<evidence type="ECO:0000313" key="4">
    <source>
        <dbReference type="Proteomes" id="UP000076154"/>
    </source>
</evidence>
<dbReference type="STRING" id="39966.A0A369JLD4"/>
<keyword evidence="1" id="KW-0812">Transmembrane</keyword>
<dbReference type="OrthoDB" id="2657950at2759"/>
<evidence type="ECO:0000256" key="1">
    <source>
        <dbReference type="SAM" id="Phobius"/>
    </source>
</evidence>
<evidence type="ECO:0000313" key="3">
    <source>
        <dbReference type="EMBL" id="RDB23021.1"/>
    </source>
</evidence>
<dbReference type="InParanoid" id="A0A369JLD4"/>